<dbReference type="GeneID" id="68868758"/>
<evidence type="ECO:0000313" key="3">
    <source>
        <dbReference type="Proteomes" id="UP000027746"/>
    </source>
</evidence>
<dbReference type="NCBIfam" id="NF038216">
    <property type="entry name" value="ABZJ_00895_fam"/>
    <property type="match status" value="1"/>
</dbReference>
<proteinExistence type="predicted"/>
<accession>A0A073IZI9</accession>
<feature type="transmembrane region" description="Helical" evidence="1">
    <location>
        <begin position="35"/>
        <end position="53"/>
    </location>
</feature>
<name>A0A073IZI9_9RHOB</name>
<dbReference type="InterPro" id="IPR047730">
    <property type="entry name" value="ABZJ_00895-like"/>
</dbReference>
<dbReference type="EMBL" id="JAMD01000008">
    <property type="protein sequence ID" value="KEJ95114.1"/>
    <property type="molecule type" value="Genomic_DNA"/>
</dbReference>
<feature type="transmembrane region" description="Helical" evidence="1">
    <location>
        <begin position="107"/>
        <end position="131"/>
    </location>
</feature>
<feature type="transmembrane region" description="Helical" evidence="1">
    <location>
        <begin position="12"/>
        <end position="29"/>
    </location>
</feature>
<dbReference type="OrthoDB" id="7725897at2"/>
<reference evidence="2 3" key="1">
    <citation type="submission" date="2014-01" db="EMBL/GenBank/DDBJ databases">
        <title>Sulfitobacter sp. H3 (MCCC 1A00686) Genome Sequencing.</title>
        <authorList>
            <person name="Lai Q."/>
            <person name="Hong Z."/>
        </authorList>
    </citation>
    <scope>NUCLEOTIDE SEQUENCE [LARGE SCALE GENOMIC DNA]</scope>
    <source>
        <strain evidence="2 3">H3</strain>
    </source>
</reference>
<keyword evidence="3" id="KW-1185">Reference proteome</keyword>
<protein>
    <submittedName>
        <fullName evidence="2">Uncharacterized protein</fullName>
    </submittedName>
</protein>
<keyword evidence="1" id="KW-0472">Membrane</keyword>
<sequence length="143" mass="15546">MGEYRFNIPRFATFYLGLSIGLPVLLYLIRQYLGFDLSSGGVSLIPIMLTTLNEGARFVRATGRRPENREAWKMAGLFALFGVMLSMLLAAVVLVVAPALLGDLSSLGIGFVAAMVAVMAIVYILVSRVFFALGARSEVKRLP</sequence>
<keyword evidence="1" id="KW-0812">Transmembrane</keyword>
<keyword evidence="1" id="KW-1133">Transmembrane helix</keyword>
<evidence type="ECO:0000256" key="1">
    <source>
        <dbReference type="SAM" id="Phobius"/>
    </source>
</evidence>
<gene>
    <name evidence="2" type="ORF">SUH3_23715</name>
</gene>
<evidence type="ECO:0000313" key="2">
    <source>
        <dbReference type="EMBL" id="KEJ95114.1"/>
    </source>
</evidence>
<dbReference type="Proteomes" id="UP000027746">
    <property type="component" value="Unassembled WGS sequence"/>
</dbReference>
<dbReference type="AlphaFoldDB" id="A0A073IZI9"/>
<dbReference type="RefSeq" id="WP_037928090.1">
    <property type="nucleotide sequence ID" value="NZ_CP054599.1"/>
</dbReference>
<comment type="caution">
    <text evidence="2">The sequence shown here is derived from an EMBL/GenBank/DDBJ whole genome shotgun (WGS) entry which is preliminary data.</text>
</comment>
<organism evidence="2 3">
    <name type="scientific">Pseudosulfitobacter pseudonitzschiae</name>
    <dbReference type="NCBI Taxonomy" id="1402135"/>
    <lineage>
        <taxon>Bacteria</taxon>
        <taxon>Pseudomonadati</taxon>
        <taxon>Pseudomonadota</taxon>
        <taxon>Alphaproteobacteria</taxon>
        <taxon>Rhodobacterales</taxon>
        <taxon>Roseobacteraceae</taxon>
        <taxon>Pseudosulfitobacter</taxon>
    </lineage>
</organism>
<feature type="transmembrane region" description="Helical" evidence="1">
    <location>
        <begin position="74"/>
        <end position="101"/>
    </location>
</feature>